<comment type="caution">
    <text evidence="3">The sequence shown here is derived from an EMBL/GenBank/DDBJ whole genome shotgun (WGS) entry which is preliminary data.</text>
</comment>
<protein>
    <recommendedName>
        <fullName evidence="2">Copper amine oxidase-like N-terminal domain-containing protein</fullName>
    </recommendedName>
</protein>
<dbReference type="InterPro" id="IPR036582">
    <property type="entry name" value="Mao_N_sf"/>
</dbReference>
<feature type="compositionally biased region" description="Pro residues" evidence="1">
    <location>
        <begin position="126"/>
        <end position="136"/>
    </location>
</feature>
<feature type="compositionally biased region" description="Polar residues" evidence="1">
    <location>
        <begin position="141"/>
        <end position="151"/>
    </location>
</feature>
<dbReference type="SUPFAM" id="SSF55383">
    <property type="entry name" value="Copper amine oxidase, domain N"/>
    <property type="match status" value="1"/>
</dbReference>
<dbReference type="Pfam" id="PF07833">
    <property type="entry name" value="Cu_amine_oxidN1"/>
    <property type="match status" value="1"/>
</dbReference>
<evidence type="ECO:0000313" key="4">
    <source>
        <dbReference type="Proteomes" id="UP000596857"/>
    </source>
</evidence>
<evidence type="ECO:0000313" key="3">
    <source>
        <dbReference type="EMBL" id="NOU78228.1"/>
    </source>
</evidence>
<gene>
    <name evidence="3" type="ORF">GC101_04975</name>
</gene>
<evidence type="ECO:0000259" key="2">
    <source>
        <dbReference type="Pfam" id="PF07833"/>
    </source>
</evidence>
<dbReference type="Proteomes" id="UP000596857">
    <property type="component" value="Unassembled WGS sequence"/>
</dbReference>
<feature type="domain" description="Copper amine oxidase-like N-terminal" evidence="2">
    <location>
        <begin position="64"/>
        <end position="98"/>
    </location>
</feature>
<dbReference type="InterPro" id="IPR012854">
    <property type="entry name" value="Cu_amine_oxidase-like_N"/>
</dbReference>
<proteinExistence type="predicted"/>
<keyword evidence="4" id="KW-1185">Reference proteome</keyword>
<dbReference type="EMBL" id="WHOB01000017">
    <property type="protein sequence ID" value="NOU78228.1"/>
    <property type="molecule type" value="Genomic_DNA"/>
</dbReference>
<feature type="region of interest" description="Disordered" evidence="1">
    <location>
        <begin position="107"/>
        <end position="152"/>
    </location>
</feature>
<evidence type="ECO:0000256" key="1">
    <source>
        <dbReference type="SAM" id="MobiDB-lite"/>
    </source>
</evidence>
<accession>A0ABX1YBM3</accession>
<name>A0ABX1YBM3_9BACL</name>
<sequence length="323" mass="34483">MKLVKMRKSVFVSTIVVSSLLFGTVGVFAGNGVEAIKAKLNHDIKFVLNGSKWTPKDQSGNNLSALVYNGSTYVPLRSVSEALGAEVDFDAASLTISIDGSSGSGIPYKDASTASTPQEPAKQPANPTPTITPPPATTTASNNSGKTSSSAIPIGKSVTFNDPYSYDGLTFTGNYTVSVSSVKSISRSEIAALGFREPEANGLIEYKLAKVKFVLNNGKLISDDKNEGTFVNVDFVPELWGSKTSDENSIIGVTYSGFTGSLDEAIDDATDLKKLKAGESYSYTAEGLVLVPVHKGLTNYMIIQLRDHSGDKYDNSFFYFNLE</sequence>
<reference evidence="3 4" key="1">
    <citation type="submission" date="2019-10" db="EMBL/GenBank/DDBJ databases">
        <title>Description of Paenibacillus terricola sp. nov.</title>
        <authorList>
            <person name="Carlier A."/>
            <person name="Qi S."/>
        </authorList>
    </citation>
    <scope>NUCLEOTIDE SEQUENCE [LARGE SCALE GENOMIC DNA]</scope>
    <source>
        <strain evidence="3 4">LMG 31459</strain>
    </source>
</reference>
<organism evidence="3 4">
    <name type="scientific">Paenibacillus phytohabitans</name>
    <dbReference type="NCBI Taxonomy" id="2654978"/>
    <lineage>
        <taxon>Bacteria</taxon>
        <taxon>Bacillati</taxon>
        <taxon>Bacillota</taxon>
        <taxon>Bacilli</taxon>
        <taxon>Bacillales</taxon>
        <taxon>Paenibacillaceae</taxon>
        <taxon>Paenibacillus</taxon>
    </lineage>
</organism>
<dbReference type="RefSeq" id="WP_171716369.1">
    <property type="nucleotide sequence ID" value="NZ_WHOB01000017.1"/>
</dbReference>